<dbReference type="Proteomes" id="UP000641588">
    <property type="component" value="Unassembled WGS sequence"/>
</dbReference>
<comment type="catalytic activity">
    <reaction evidence="10">
        <text>L-methionine + ATP + H2O = S-adenosyl-L-methionine + phosphate + diphosphate</text>
        <dbReference type="Rhea" id="RHEA:21080"/>
        <dbReference type="ChEBI" id="CHEBI:15377"/>
        <dbReference type="ChEBI" id="CHEBI:30616"/>
        <dbReference type="ChEBI" id="CHEBI:33019"/>
        <dbReference type="ChEBI" id="CHEBI:43474"/>
        <dbReference type="ChEBI" id="CHEBI:57844"/>
        <dbReference type="ChEBI" id="CHEBI:59789"/>
        <dbReference type="EC" id="2.5.1.6"/>
    </reaction>
</comment>
<feature type="domain" description="S-adenosylmethionine synthetase C-terminal" evidence="15">
    <location>
        <begin position="246"/>
        <end position="385"/>
    </location>
</feature>
<dbReference type="InterPro" id="IPR022636">
    <property type="entry name" value="S-AdoMet_synthetase_sfam"/>
</dbReference>
<feature type="region of interest" description="Flexible loop" evidence="10">
    <location>
        <begin position="101"/>
        <end position="111"/>
    </location>
</feature>
<comment type="subcellular location">
    <subcellularLocation>
        <location evidence="10 11">Cytoplasm</location>
    </subcellularLocation>
</comment>
<dbReference type="PROSITE" id="PS00376">
    <property type="entry name" value="ADOMET_SYNTHASE_1"/>
    <property type="match status" value="1"/>
</dbReference>
<evidence type="ECO:0000256" key="10">
    <source>
        <dbReference type="HAMAP-Rule" id="MF_00086"/>
    </source>
</evidence>
<evidence type="ECO:0000256" key="12">
    <source>
        <dbReference type="RuleBase" id="RU004462"/>
    </source>
</evidence>
<keyword evidence="10" id="KW-0963">Cytoplasm</keyword>
<comment type="cofactor">
    <cofactor evidence="10">
        <name>Mg(2+)</name>
        <dbReference type="ChEBI" id="CHEBI:18420"/>
    </cofactor>
    <text evidence="10">Binds 2 divalent ions per subunit.</text>
</comment>
<keyword evidence="3 10" id="KW-0554">One-carbon metabolism</keyword>
<dbReference type="AlphaFoldDB" id="A0A972GMX8"/>
<dbReference type="Pfam" id="PF00438">
    <property type="entry name" value="S-AdoMet_synt_N"/>
    <property type="match status" value="1"/>
</dbReference>
<keyword evidence="8 10" id="KW-0460">Magnesium</keyword>
<dbReference type="Gene3D" id="3.30.300.10">
    <property type="match status" value="3"/>
</dbReference>
<keyword evidence="4 10" id="KW-0808">Transferase</keyword>
<dbReference type="GO" id="GO:0000287">
    <property type="term" value="F:magnesium ion binding"/>
    <property type="evidence" value="ECO:0007669"/>
    <property type="project" value="UniProtKB-UniRule"/>
</dbReference>
<accession>A0A972GMX8</accession>
<evidence type="ECO:0000256" key="11">
    <source>
        <dbReference type="RuleBase" id="RU000542"/>
    </source>
</evidence>
<feature type="binding site" evidence="10">
    <location>
        <position position="252"/>
    </location>
    <ligand>
        <name>L-methionine</name>
        <dbReference type="ChEBI" id="CHEBI:57844"/>
        <note>ligand shared between two neighboring subunits</note>
    </ligand>
</feature>
<protein>
    <recommendedName>
        <fullName evidence="10">S-adenosylmethionine synthase</fullName>
        <shortName evidence="10">AdoMet synthase</shortName>
        <ecNumber evidence="10">2.5.1.6</ecNumber>
    </recommendedName>
    <alternativeName>
        <fullName evidence="10">MAT</fullName>
    </alternativeName>
    <alternativeName>
        <fullName evidence="10">Methionine adenosyltransferase</fullName>
    </alternativeName>
</protein>
<proteinExistence type="inferred from homology"/>
<dbReference type="CDD" id="cd18079">
    <property type="entry name" value="S-AdoMet_synt"/>
    <property type="match status" value="1"/>
</dbReference>
<feature type="binding site" description="in other chain" evidence="10">
    <location>
        <begin position="177"/>
        <end position="179"/>
    </location>
    <ligand>
        <name>ATP</name>
        <dbReference type="ChEBI" id="CHEBI:30616"/>
        <note>ligand shared between two neighboring subunits</note>
    </ligand>
</feature>
<keyword evidence="17" id="KW-1185">Reference proteome</keyword>
<feature type="binding site" description="in other chain" evidence="10">
    <location>
        <position position="283"/>
    </location>
    <ligand>
        <name>L-methionine</name>
        <dbReference type="ChEBI" id="CHEBI:57844"/>
        <note>ligand shared between two neighboring subunits</note>
    </ligand>
</feature>
<feature type="binding site" description="in other chain" evidence="10">
    <location>
        <begin position="258"/>
        <end position="259"/>
    </location>
    <ligand>
        <name>ATP</name>
        <dbReference type="ChEBI" id="CHEBI:30616"/>
        <note>ligand shared between two neighboring subunits</note>
    </ligand>
</feature>
<evidence type="ECO:0000256" key="4">
    <source>
        <dbReference type="ARBA" id="ARBA00022679"/>
    </source>
</evidence>
<dbReference type="PROSITE" id="PS00377">
    <property type="entry name" value="ADOMET_SYNTHASE_2"/>
    <property type="match status" value="1"/>
</dbReference>
<dbReference type="PIRSF" id="PIRSF000497">
    <property type="entry name" value="MAT"/>
    <property type="match status" value="1"/>
</dbReference>
<dbReference type="GO" id="GO:0005737">
    <property type="term" value="C:cytoplasm"/>
    <property type="evidence" value="ECO:0007669"/>
    <property type="project" value="UniProtKB-SubCell"/>
</dbReference>
<evidence type="ECO:0000313" key="16">
    <source>
        <dbReference type="EMBL" id="NOU92975.1"/>
    </source>
</evidence>
<evidence type="ECO:0000256" key="9">
    <source>
        <dbReference type="ARBA" id="ARBA00022958"/>
    </source>
</evidence>
<dbReference type="InterPro" id="IPR002133">
    <property type="entry name" value="S-AdoMet_synthetase"/>
</dbReference>
<comment type="caution">
    <text evidence="16">The sequence shown here is derived from an EMBL/GenBank/DDBJ whole genome shotgun (WGS) entry which is preliminary data.</text>
</comment>
<evidence type="ECO:0000256" key="8">
    <source>
        <dbReference type="ARBA" id="ARBA00022842"/>
    </source>
</evidence>
<dbReference type="FunFam" id="3.30.300.10:FF:000003">
    <property type="entry name" value="S-adenosylmethionine synthase"/>
    <property type="match status" value="1"/>
</dbReference>
<evidence type="ECO:0000259" key="14">
    <source>
        <dbReference type="Pfam" id="PF02772"/>
    </source>
</evidence>
<comment type="similarity">
    <text evidence="2 10 12">Belongs to the AdoMet synthase family.</text>
</comment>
<dbReference type="InterPro" id="IPR022630">
    <property type="entry name" value="S-AdoMet_synt_C"/>
</dbReference>
<dbReference type="EC" id="2.5.1.6" evidence="10"/>
<evidence type="ECO:0000256" key="5">
    <source>
        <dbReference type="ARBA" id="ARBA00022723"/>
    </source>
</evidence>
<feature type="binding site" evidence="10">
    <location>
        <position position="279"/>
    </location>
    <ligand>
        <name>ATP</name>
        <dbReference type="ChEBI" id="CHEBI:30616"/>
        <note>ligand shared between two neighboring subunits</note>
    </ligand>
</feature>
<evidence type="ECO:0000313" key="17">
    <source>
        <dbReference type="Proteomes" id="UP000641588"/>
    </source>
</evidence>
<keyword evidence="9 10" id="KW-0630">Potassium</keyword>
<comment type="subunit">
    <text evidence="10">Homotetramer; dimer of dimers.</text>
</comment>
<evidence type="ECO:0000259" key="15">
    <source>
        <dbReference type="Pfam" id="PF02773"/>
    </source>
</evidence>
<dbReference type="PANTHER" id="PTHR11964">
    <property type="entry name" value="S-ADENOSYLMETHIONINE SYNTHETASE"/>
    <property type="match status" value="1"/>
</dbReference>
<feature type="binding site" description="in other chain" evidence="10">
    <location>
        <position position="101"/>
    </location>
    <ligand>
        <name>L-methionine</name>
        <dbReference type="ChEBI" id="CHEBI:57844"/>
        <note>ligand shared between two neighboring subunits</note>
    </ligand>
</feature>
<feature type="binding site" evidence="10">
    <location>
        <position position="19"/>
    </location>
    <ligand>
        <name>Mg(2+)</name>
        <dbReference type="ChEBI" id="CHEBI:18420"/>
    </ligand>
</feature>
<dbReference type="InterPro" id="IPR022631">
    <property type="entry name" value="ADOMET_SYNTHASE_CS"/>
</dbReference>
<comment type="cofactor">
    <cofactor evidence="10">
        <name>K(+)</name>
        <dbReference type="ChEBI" id="CHEBI:29103"/>
    </cofactor>
    <text evidence="10">Binds 1 potassium ion per subunit.</text>
</comment>
<dbReference type="Pfam" id="PF02773">
    <property type="entry name" value="S-AdoMet_synt_C"/>
    <property type="match status" value="1"/>
</dbReference>
<dbReference type="Pfam" id="PF02772">
    <property type="entry name" value="S-AdoMet_synt_M"/>
    <property type="match status" value="1"/>
</dbReference>
<dbReference type="GO" id="GO:0004478">
    <property type="term" value="F:methionine adenosyltransferase activity"/>
    <property type="evidence" value="ECO:0007669"/>
    <property type="project" value="UniProtKB-UniRule"/>
</dbReference>
<dbReference type="HAMAP" id="MF_00086">
    <property type="entry name" value="S_AdoMet_synth1"/>
    <property type="match status" value="1"/>
</dbReference>
<dbReference type="EMBL" id="WHOD01000027">
    <property type="protein sequence ID" value="NOU92975.1"/>
    <property type="molecule type" value="Genomic_DNA"/>
</dbReference>
<keyword evidence="5 10" id="KW-0479">Metal-binding</keyword>
<feature type="binding site" evidence="10">
    <location>
        <position position="275"/>
    </location>
    <ligand>
        <name>ATP</name>
        <dbReference type="ChEBI" id="CHEBI:30616"/>
        <note>ligand shared between two neighboring subunits</note>
    </ligand>
</feature>
<evidence type="ECO:0000256" key="6">
    <source>
        <dbReference type="ARBA" id="ARBA00022741"/>
    </source>
</evidence>
<evidence type="ECO:0000256" key="7">
    <source>
        <dbReference type="ARBA" id="ARBA00022840"/>
    </source>
</evidence>
<sequence>MNEDRHLFTSESVTEGHPDKMCDQISDAILDAILAQDPNARVACETATSTGLLLVTGEITTTAKVDYNKVARQTIKEIGYTRAKFGFDSETSAVITAINEQSPDIAMGVNNALEAREGQMSEDDIDAIGAGDQGLMFGFACNETPELMPLPIALSHKLARRLAEIRKNGTLTYLRPDAKTQVTVEYEGEKPVRIETIVISTQHSPDVTLEQIKEDMHEHVIKPVVPHEFIDENTNYFINPTGRFVIGGPQGDAGLTGRKIIVDTYGGYARHGGGAFSGKDPTKVDRSAAYAARYVAKNIVAAGLADKCEVQLAYAIGVAKPVSIAVNTFGTGTISDKLMVKLVREHFDLRPAGIIKMLDLRRPIYRQTAAYGHFGRNDLNVPWEQTDKADLLKAGAEILAASQEAAVTK</sequence>
<evidence type="ECO:0000259" key="13">
    <source>
        <dbReference type="Pfam" id="PF00438"/>
    </source>
</evidence>
<dbReference type="InterPro" id="IPR022628">
    <property type="entry name" value="S-AdoMet_synt_N"/>
</dbReference>
<dbReference type="SUPFAM" id="SSF55973">
    <property type="entry name" value="S-adenosylmethionine synthetase"/>
    <property type="match status" value="3"/>
</dbReference>
<evidence type="ECO:0000256" key="2">
    <source>
        <dbReference type="ARBA" id="ARBA00009685"/>
    </source>
</evidence>
<dbReference type="GO" id="GO:0005524">
    <property type="term" value="F:ATP binding"/>
    <property type="evidence" value="ECO:0007669"/>
    <property type="project" value="UniProtKB-UniRule"/>
</dbReference>
<evidence type="ECO:0000256" key="1">
    <source>
        <dbReference type="ARBA" id="ARBA00005224"/>
    </source>
</evidence>
<feature type="binding site" description="in other chain" evidence="10">
    <location>
        <position position="17"/>
    </location>
    <ligand>
        <name>ATP</name>
        <dbReference type="ChEBI" id="CHEBI:30616"/>
        <note>ligand shared between two neighboring subunits</note>
    </ligand>
</feature>
<name>A0A972GMX8_9BACL</name>
<feature type="domain" description="S-adenosylmethionine synthetase central" evidence="14">
    <location>
        <begin position="128"/>
        <end position="244"/>
    </location>
</feature>
<organism evidence="16 17">
    <name type="scientific">Paenibacillus foliorum</name>
    <dbReference type="NCBI Taxonomy" id="2654974"/>
    <lineage>
        <taxon>Bacteria</taxon>
        <taxon>Bacillati</taxon>
        <taxon>Bacillota</taxon>
        <taxon>Bacilli</taxon>
        <taxon>Bacillales</taxon>
        <taxon>Paenibacillaceae</taxon>
        <taxon>Paenibacillus</taxon>
    </lineage>
</organism>
<keyword evidence="7 10" id="KW-0067">ATP-binding</keyword>
<dbReference type="FunFam" id="3.30.300.10:FF:000004">
    <property type="entry name" value="S-adenosylmethionine synthase"/>
    <property type="match status" value="1"/>
</dbReference>
<gene>
    <name evidence="10" type="primary">metK</name>
    <name evidence="16" type="ORF">GC093_06960</name>
</gene>
<feature type="binding site" description="in other chain" evidence="10">
    <location>
        <position position="58"/>
    </location>
    <ligand>
        <name>L-methionine</name>
        <dbReference type="ChEBI" id="CHEBI:57844"/>
        <note>ligand shared between two neighboring subunits</note>
    </ligand>
</feature>
<reference evidence="16" key="1">
    <citation type="submission" date="2019-10" db="EMBL/GenBank/DDBJ databases">
        <title>Description of Paenibacillus glebae sp. nov.</title>
        <authorList>
            <person name="Carlier A."/>
            <person name="Qi S."/>
        </authorList>
    </citation>
    <scope>NUCLEOTIDE SEQUENCE</scope>
    <source>
        <strain evidence="16">LMG 31456</strain>
    </source>
</reference>
<feature type="binding site" description="in other chain" evidence="10">
    <location>
        <begin position="243"/>
        <end position="244"/>
    </location>
    <ligand>
        <name>ATP</name>
        <dbReference type="ChEBI" id="CHEBI:30616"/>
        <note>ligand shared between two neighboring subunits</note>
    </ligand>
</feature>
<keyword evidence="6 10" id="KW-0547">Nucleotide-binding</keyword>
<feature type="domain" description="S-adenosylmethionine synthetase N-terminal" evidence="13">
    <location>
        <begin position="6"/>
        <end position="103"/>
    </location>
</feature>
<dbReference type="GO" id="GO:0006556">
    <property type="term" value="P:S-adenosylmethionine biosynthetic process"/>
    <property type="evidence" value="ECO:0007669"/>
    <property type="project" value="UniProtKB-UniRule"/>
</dbReference>
<dbReference type="RefSeq" id="WP_171651174.1">
    <property type="nucleotide sequence ID" value="NZ_WHOD01000027.1"/>
</dbReference>
<evidence type="ECO:0000256" key="3">
    <source>
        <dbReference type="ARBA" id="ARBA00022563"/>
    </source>
</evidence>
<feature type="binding site" evidence="10">
    <location>
        <position position="45"/>
    </location>
    <ligand>
        <name>K(+)</name>
        <dbReference type="ChEBI" id="CHEBI:29103"/>
    </ligand>
</feature>
<comment type="function">
    <text evidence="10">Catalyzes the formation of S-adenosylmethionine (AdoMet) from methionine and ATP. The overall synthetic reaction is composed of two sequential steps, AdoMet formation and the subsequent tripolyphosphate hydrolysis which occurs prior to release of AdoMet from the enzyme.</text>
</comment>
<dbReference type="NCBIfam" id="TIGR01034">
    <property type="entry name" value="metK"/>
    <property type="match status" value="1"/>
</dbReference>
<dbReference type="InterPro" id="IPR022629">
    <property type="entry name" value="S-AdoMet_synt_central"/>
</dbReference>
<comment type="pathway">
    <text evidence="1 10">Amino-acid biosynthesis; S-adenosyl-L-methionine biosynthesis; S-adenosyl-L-methionine from L-methionine: step 1/1.</text>
</comment>
<feature type="binding site" evidence="10">
    <location>
        <position position="252"/>
    </location>
    <ligand>
        <name>ATP</name>
        <dbReference type="ChEBI" id="CHEBI:30616"/>
        <note>ligand shared between two neighboring subunits</note>
    </ligand>
</feature>
<dbReference type="GO" id="GO:0006730">
    <property type="term" value="P:one-carbon metabolic process"/>
    <property type="evidence" value="ECO:0007669"/>
    <property type="project" value="UniProtKB-KW"/>
</dbReference>